<protein>
    <submittedName>
        <fullName evidence="2">Uncharacterized protein</fullName>
    </submittedName>
</protein>
<gene>
    <name evidence="2" type="ORF">AZE42_12516</name>
</gene>
<sequence length="85" mass="8949">MQYSWFTVFLVAFGVVAPALAVPVENGHHDLASGLAHGLKAKHLAKRNDSEHGCIGASLAGVTATIENLLNNVTINVLSNDGNRN</sequence>
<dbReference type="Proteomes" id="UP000183567">
    <property type="component" value="Unassembled WGS sequence"/>
</dbReference>
<proteinExistence type="predicted"/>
<evidence type="ECO:0000313" key="3">
    <source>
        <dbReference type="Proteomes" id="UP000183567"/>
    </source>
</evidence>
<name>A0A1J8PNY9_9AGAM</name>
<accession>A0A1J8PNY9</accession>
<feature type="signal peptide" evidence="1">
    <location>
        <begin position="1"/>
        <end position="21"/>
    </location>
</feature>
<reference evidence="2 3" key="1">
    <citation type="submission" date="2016-03" db="EMBL/GenBank/DDBJ databases">
        <title>Comparative genomics of the ectomycorrhizal sister species Rhizopogon vinicolor and Rhizopogon vesiculosus (Basidiomycota: Boletales) reveals a divergence of the mating type B locus.</title>
        <authorList>
            <person name="Mujic A.B."/>
            <person name="Kuo A."/>
            <person name="Tritt A."/>
            <person name="Lipzen A."/>
            <person name="Chen C."/>
            <person name="Johnson J."/>
            <person name="Sharma A."/>
            <person name="Barry K."/>
            <person name="Grigoriev I.V."/>
            <person name="Spatafora J.W."/>
        </authorList>
    </citation>
    <scope>NUCLEOTIDE SEQUENCE [LARGE SCALE GENOMIC DNA]</scope>
    <source>
        <strain evidence="2 3">AM-OR11-056</strain>
    </source>
</reference>
<dbReference type="EMBL" id="LVVM01005566">
    <property type="protein sequence ID" value="OJA10223.1"/>
    <property type="molecule type" value="Genomic_DNA"/>
</dbReference>
<dbReference type="OrthoDB" id="2670144at2759"/>
<evidence type="ECO:0000313" key="2">
    <source>
        <dbReference type="EMBL" id="OJA10223.1"/>
    </source>
</evidence>
<feature type="chain" id="PRO_5012408016" evidence="1">
    <location>
        <begin position="22"/>
        <end position="85"/>
    </location>
</feature>
<organism evidence="2 3">
    <name type="scientific">Rhizopogon vesiculosus</name>
    <dbReference type="NCBI Taxonomy" id="180088"/>
    <lineage>
        <taxon>Eukaryota</taxon>
        <taxon>Fungi</taxon>
        <taxon>Dikarya</taxon>
        <taxon>Basidiomycota</taxon>
        <taxon>Agaricomycotina</taxon>
        <taxon>Agaricomycetes</taxon>
        <taxon>Agaricomycetidae</taxon>
        <taxon>Boletales</taxon>
        <taxon>Suillineae</taxon>
        <taxon>Rhizopogonaceae</taxon>
        <taxon>Rhizopogon</taxon>
    </lineage>
</organism>
<dbReference type="AlphaFoldDB" id="A0A1J8PNY9"/>
<comment type="caution">
    <text evidence="2">The sequence shown here is derived from an EMBL/GenBank/DDBJ whole genome shotgun (WGS) entry which is preliminary data.</text>
</comment>
<keyword evidence="1" id="KW-0732">Signal</keyword>
<evidence type="ECO:0000256" key="1">
    <source>
        <dbReference type="SAM" id="SignalP"/>
    </source>
</evidence>
<keyword evidence="3" id="KW-1185">Reference proteome</keyword>